<feature type="transmembrane region" description="Helical" evidence="7">
    <location>
        <begin position="20"/>
        <end position="45"/>
    </location>
</feature>
<sequence length="334" mass="36554">MVSFEEAFEQTGHGVFNYVVLATCGLVLMYTNVESLGIGYVMAAAECDLKLSSTEKGMANAAAFIGIVSTAIFWGYLSDQYGRRAIMLPAIASSCIASFASSFATNFLCLFCLRFFTGCLVSASSATVYAYLVLAWVIMAGTWSFHLAKVKVVPWRVFMWSWCIPGIVAAIILVILPESPRFLFSAYGQDSTIPVLAKIYAWNTKKKKEEFPLLLATRLIAFRSSGMYTWMPIMLNEMLFKIGTPVNMCTIMNEKEETKTAACQRTKIHALLYPVSVIMGMVCAVTYVSIGYIMAKIGFSSNVDMHRLVADSMLPDVVGFKPSPAACGGSAVAH</sequence>
<evidence type="ECO:0000256" key="6">
    <source>
        <dbReference type="ARBA" id="ARBA00023136"/>
    </source>
</evidence>
<dbReference type="Pfam" id="PF00083">
    <property type="entry name" value="Sugar_tr"/>
    <property type="match status" value="1"/>
</dbReference>
<feature type="transmembrane region" description="Helical" evidence="7">
    <location>
        <begin position="128"/>
        <end position="145"/>
    </location>
</feature>
<feature type="transmembrane region" description="Helical" evidence="7">
    <location>
        <begin position="157"/>
        <end position="176"/>
    </location>
</feature>
<accession>A0A9N9WEF6</accession>
<dbReference type="Proteomes" id="UP001153714">
    <property type="component" value="Chromosome 17"/>
</dbReference>
<reference evidence="8" key="1">
    <citation type="submission" date="2021-12" db="EMBL/GenBank/DDBJ databases">
        <authorList>
            <person name="King R."/>
        </authorList>
    </citation>
    <scope>NUCLEOTIDE SEQUENCE</scope>
</reference>
<feature type="transmembrane region" description="Helical" evidence="7">
    <location>
        <begin position="57"/>
        <end position="77"/>
    </location>
</feature>
<dbReference type="PANTHER" id="PTHR23511">
    <property type="entry name" value="SYNAPTIC VESICLE GLYCOPROTEIN 2"/>
    <property type="match status" value="1"/>
</dbReference>
<evidence type="ECO:0000256" key="4">
    <source>
        <dbReference type="ARBA" id="ARBA00022692"/>
    </source>
</evidence>
<evidence type="ECO:0000256" key="2">
    <source>
        <dbReference type="ARBA" id="ARBA00008335"/>
    </source>
</evidence>
<dbReference type="SUPFAM" id="SSF103473">
    <property type="entry name" value="MFS general substrate transporter"/>
    <property type="match status" value="1"/>
</dbReference>
<evidence type="ECO:0000256" key="1">
    <source>
        <dbReference type="ARBA" id="ARBA00004141"/>
    </source>
</evidence>
<organism evidence="8 9">
    <name type="scientific">Diatraea saccharalis</name>
    <name type="common">sugarcane borer</name>
    <dbReference type="NCBI Taxonomy" id="40085"/>
    <lineage>
        <taxon>Eukaryota</taxon>
        <taxon>Metazoa</taxon>
        <taxon>Ecdysozoa</taxon>
        <taxon>Arthropoda</taxon>
        <taxon>Hexapoda</taxon>
        <taxon>Insecta</taxon>
        <taxon>Pterygota</taxon>
        <taxon>Neoptera</taxon>
        <taxon>Endopterygota</taxon>
        <taxon>Lepidoptera</taxon>
        <taxon>Glossata</taxon>
        <taxon>Ditrysia</taxon>
        <taxon>Pyraloidea</taxon>
        <taxon>Crambidae</taxon>
        <taxon>Crambinae</taxon>
        <taxon>Diatraea</taxon>
    </lineage>
</organism>
<comment type="subcellular location">
    <subcellularLocation>
        <location evidence="1">Membrane</location>
        <topology evidence="1">Multi-pass membrane protein</topology>
    </subcellularLocation>
</comment>
<feature type="transmembrane region" description="Helical" evidence="7">
    <location>
        <begin position="89"/>
        <end position="116"/>
    </location>
</feature>
<dbReference type="AlphaFoldDB" id="A0A9N9WEF6"/>
<dbReference type="PANTHER" id="PTHR23511:SF35">
    <property type="entry name" value="MAJOR FACILITATOR SUPERFAMILY (MFS) PROFILE DOMAIN-CONTAINING PROTEIN"/>
    <property type="match status" value="1"/>
</dbReference>
<dbReference type="GO" id="GO:0016020">
    <property type="term" value="C:membrane"/>
    <property type="evidence" value="ECO:0007669"/>
    <property type="project" value="UniProtKB-SubCell"/>
</dbReference>
<gene>
    <name evidence="8" type="ORF">DIATSA_LOCUS5353</name>
</gene>
<keyword evidence="5 7" id="KW-1133">Transmembrane helix</keyword>
<dbReference type="InterPro" id="IPR036259">
    <property type="entry name" value="MFS_trans_sf"/>
</dbReference>
<dbReference type="InterPro" id="IPR005828">
    <property type="entry name" value="MFS_sugar_transport-like"/>
</dbReference>
<keyword evidence="3" id="KW-0813">Transport</keyword>
<evidence type="ECO:0000256" key="7">
    <source>
        <dbReference type="SAM" id="Phobius"/>
    </source>
</evidence>
<evidence type="ECO:0000313" key="8">
    <source>
        <dbReference type="EMBL" id="CAG9787479.1"/>
    </source>
</evidence>
<evidence type="ECO:0000313" key="9">
    <source>
        <dbReference type="Proteomes" id="UP001153714"/>
    </source>
</evidence>
<name>A0A9N9WEF6_9NEOP</name>
<keyword evidence="4 7" id="KW-0812">Transmembrane</keyword>
<evidence type="ECO:0000256" key="5">
    <source>
        <dbReference type="ARBA" id="ARBA00022989"/>
    </source>
</evidence>
<feature type="transmembrane region" description="Helical" evidence="7">
    <location>
        <begin position="271"/>
        <end position="295"/>
    </location>
</feature>
<dbReference type="OrthoDB" id="10262656at2759"/>
<dbReference type="Gene3D" id="1.20.1250.20">
    <property type="entry name" value="MFS general substrate transporter like domains"/>
    <property type="match status" value="1"/>
</dbReference>
<dbReference type="EMBL" id="OU893348">
    <property type="protein sequence ID" value="CAG9787479.1"/>
    <property type="molecule type" value="Genomic_DNA"/>
</dbReference>
<reference evidence="8" key="2">
    <citation type="submission" date="2022-10" db="EMBL/GenBank/DDBJ databases">
        <authorList>
            <consortium name="ENA_rothamsted_submissions"/>
            <consortium name="culmorum"/>
            <person name="King R."/>
        </authorList>
    </citation>
    <scope>NUCLEOTIDE SEQUENCE</scope>
</reference>
<protein>
    <submittedName>
        <fullName evidence="8">Uncharacterized protein</fullName>
    </submittedName>
</protein>
<dbReference type="InterPro" id="IPR011701">
    <property type="entry name" value="MFS"/>
</dbReference>
<evidence type="ECO:0000256" key="3">
    <source>
        <dbReference type="ARBA" id="ARBA00022448"/>
    </source>
</evidence>
<keyword evidence="6 7" id="KW-0472">Membrane</keyword>
<dbReference type="GO" id="GO:0022857">
    <property type="term" value="F:transmembrane transporter activity"/>
    <property type="evidence" value="ECO:0007669"/>
    <property type="project" value="InterPro"/>
</dbReference>
<proteinExistence type="inferred from homology"/>
<keyword evidence="9" id="KW-1185">Reference proteome</keyword>
<dbReference type="Pfam" id="PF07690">
    <property type="entry name" value="MFS_1"/>
    <property type="match status" value="1"/>
</dbReference>
<comment type="similarity">
    <text evidence="2">Belongs to the major facilitator superfamily.</text>
</comment>